<dbReference type="AlphaFoldDB" id="A0A146KBZ5"/>
<reference evidence="1" key="1">
    <citation type="submission" date="2015-07" db="EMBL/GenBank/DDBJ databases">
        <title>Adaptation to a free-living lifestyle via gene acquisitions in the diplomonad Trepomonas sp. PC1.</title>
        <authorList>
            <person name="Xu F."/>
            <person name="Jerlstrom-Hultqvist J."/>
            <person name="Kolisko M."/>
            <person name="Simpson A.G.B."/>
            <person name="Roger A.J."/>
            <person name="Svard S.G."/>
            <person name="Andersson J.O."/>
        </authorList>
    </citation>
    <scope>NUCLEOTIDE SEQUENCE</scope>
    <source>
        <strain evidence="1">PC1</strain>
    </source>
</reference>
<dbReference type="EMBL" id="GDID01002294">
    <property type="protein sequence ID" value="JAP94312.1"/>
    <property type="molecule type" value="Transcribed_RNA"/>
</dbReference>
<proteinExistence type="predicted"/>
<sequence length="244" mass="28508">MEVSSHNMFTGSALKQMCCPMLKSVLENSFNSCQLVDVNLLNCQQLETLAFADCKHLRNVSMFKLQHVGPQAFRNCLQLSKVSFYNAVSICIDSFMGCSVRRLSAPKLMWVQSSNLKTSDLEKFSCSIAKLISNKSISLINHIFSWLTPQQFYRMFHSVQIEDVFCSCDDKSCRFCADQQFKRTVWQLRQTLQKIQHELKVFKNMKMRLENWKRLSKLRHQMKVEVQQRFKQSLMCFDRIEVGA</sequence>
<gene>
    <name evidence="1" type="ORF">TPC1_13085</name>
</gene>
<name>A0A146KBZ5_9EUKA</name>
<dbReference type="Gene3D" id="3.80.10.10">
    <property type="entry name" value="Ribonuclease Inhibitor"/>
    <property type="match status" value="1"/>
</dbReference>
<protein>
    <submittedName>
        <fullName evidence="1">Leucine rich repeats-containing protein</fullName>
    </submittedName>
</protein>
<organism evidence="1">
    <name type="scientific">Trepomonas sp. PC1</name>
    <dbReference type="NCBI Taxonomy" id="1076344"/>
    <lineage>
        <taxon>Eukaryota</taxon>
        <taxon>Metamonada</taxon>
        <taxon>Diplomonadida</taxon>
        <taxon>Hexamitidae</taxon>
        <taxon>Hexamitinae</taxon>
        <taxon>Trepomonas</taxon>
    </lineage>
</organism>
<dbReference type="InterPro" id="IPR032675">
    <property type="entry name" value="LRR_dom_sf"/>
</dbReference>
<dbReference type="InterPro" id="IPR026906">
    <property type="entry name" value="LRR_5"/>
</dbReference>
<accession>A0A146KBZ5</accession>
<feature type="non-terminal residue" evidence="1">
    <location>
        <position position="244"/>
    </location>
</feature>
<evidence type="ECO:0000313" key="1">
    <source>
        <dbReference type="EMBL" id="JAP94312.1"/>
    </source>
</evidence>
<dbReference type="Pfam" id="PF13306">
    <property type="entry name" value="LRR_5"/>
    <property type="match status" value="1"/>
</dbReference>